<dbReference type="SUPFAM" id="SSF51735">
    <property type="entry name" value="NAD(P)-binding Rossmann-fold domains"/>
    <property type="match status" value="1"/>
</dbReference>
<dbReference type="NCBIfam" id="NF004846">
    <property type="entry name" value="PRK06197.1"/>
    <property type="match status" value="1"/>
</dbReference>
<dbReference type="InterPro" id="IPR002347">
    <property type="entry name" value="SDR_fam"/>
</dbReference>
<dbReference type="InterPro" id="IPR036291">
    <property type="entry name" value="NAD(P)-bd_dom_sf"/>
</dbReference>
<dbReference type="Proteomes" id="UP000199250">
    <property type="component" value="Unassembled WGS sequence"/>
</dbReference>
<dbReference type="PANTHER" id="PTHR43157">
    <property type="entry name" value="PHOSPHATIDYLINOSITOL-GLYCAN BIOSYNTHESIS CLASS F PROTEIN-RELATED"/>
    <property type="match status" value="1"/>
</dbReference>
<dbReference type="PRINTS" id="PR00081">
    <property type="entry name" value="GDHRDH"/>
</dbReference>
<sequence length="305" mass="32173">MSNRKGFTETDVPDQSGKCFIVTGANAGVGFELSRVLAARGARVLLGCREKGRAEEAIARIKQITPSANLAWLPLDLGDIENLRAAAAKASQEPRIDALINNAGIMYPPLTRTKQGFESQFGVNHLGVFALTSLLLPKLAETPGSRTVVTSSIAHLKAKIDWDDLNAERSYSKVALYGASKLANALFFFELDRRLRANRSPVTAIGVHPGVANTSLGRHMGPAQWAGPIVGLLLNSADKGAWPALLAATGTVKPGGYYGPTGFGGIRGVAGEAKRAPQAEDPALARRLWDVSVAMTGVDPGLPAV</sequence>
<protein>
    <submittedName>
        <fullName evidence="2">NADP-dependent 3-hydroxy acid dehydrogenase YdfG</fullName>
    </submittedName>
</protein>
<dbReference type="RefSeq" id="WP_090732758.1">
    <property type="nucleotide sequence ID" value="NZ_FNYQ01000050.1"/>
</dbReference>
<name>A0A1H6W5R3_9GAMM</name>
<evidence type="ECO:0000313" key="2">
    <source>
        <dbReference type="EMBL" id="SEJ12319.1"/>
    </source>
</evidence>
<reference evidence="2 3" key="1">
    <citation type="submission" date="2016-10" db="EMBL/GenBank/DDBJ databases">
        <authorList>
            <person name="de Groot N.N."/>
        </authorList>
    </citation>
    <scope>NUCLEOTIDE SEQUENCE [LARGE SCALE GENOMIC DNA]</scope>
    <source>
        <strain evidence="2 3">DSM 373</strain>
    </source>
</reference>
<dbReference type="PANTHER" id="PTHR43157:SF31">
    <property type="entry name" value="PHOSPHATIDYLINOSITOL-GLYCAN BIOSYNTHESIS CLASS F PROTEIN"/>
    <property type="match status" value="1"/>
</dbReference>
<dbReference type="EMBL" id="FNYQ01000050">
    <property type="protein sequence ID" value="SEJ12319.1"/>
    <property type="molecule type" value="Genomic_DNA"/>
</dbReference>
<keyword evidence="1" id="KW-0560">Oxidoreductase</keyword>
<evidence type="ECO:0000313" key="3">
    <source>
        <dbReference type="Proteomes" id="UP000199250"/>
    </source>
</evidence>
<accession>A0A1H6W5R3</accession>
<dbReference type="CDD" id="cd05327">
    <property type="entry name" value="retinol-DH_like_SDR_c_like"/>
    <property type="match status" value="1"/>
</dbReference>
<dbReference type="OrthoDB" id="109589at2"/>
<dbReference type="AlphaFoldDB" id="A0A1H6W5R3"/>
<gene>
    <name evidence="2" type="ORF">SAMN04244572_02831</name>
</gene>
<dbReference type="Pfam" id="PF00106">
    <property type="entry name" value="adh_short"/>
    <property type="match status" value="1"/>
</dbReference>
<proteinExistence type="predicted"/>
<dbReference type="GO" id="GO:0016491">
    <property type="term" value="F:oxidoreductase activity"/>
    <property type="evidence" value="ECO:0007669"/>
    <property type="project" value="UniProtKB-KW"/>
</dbReference>
<dbReference type="Gene3D" id="3.40.50.720">
    <property type="entry name" value="NAD(P)-binding Rossmann-like Domain"/>
    <property type="match status" value="1"/>
</dbReference>
<organism evidence="2 3">
    <name type="scientific">Azotobacter beijerinckii</name>
    <dbReference type="NCBI Taxonomy" id="170623"/>
    <lineage>
        <taxon>Bacteria</taxon>
        <taxon>Pseudomonadati</taxon>
        <taxon>Pseudomonadota</taxon>
        <taxon>Gammaproteobacteria</taxon>
        <taxon>Pseudomonadales</taxon>
        <taxon>Pseudomonadaceae</taxon>
        <taxon>Azotobacter</taxon>
    </lineage>
</organism>
<evidence type="ECO:0000256" key="1">
    <source>
        <dbReference type="ARBA" id="ARBA00023002"/>
    </source>
</evidence>